<dbReference type="PANTHER" id="PTHR31299">
    <property type="entry name" value="ESTERASE, PUTATIVE (AFU_ORTHOLOGUE AFUA_1G05850)-RELATED"/>
    <property type="match status" value="1"/>
</dbReference>
<dbReference type="PANTHER" id="PTHR31299:SF0">
    <property type="entry name" value="ESTERASE, PUTATIVE (AFU_ORTHOLOGUE AFUA_1G05850)-RELATED"/>
    <property type="match status" value="1"/>
</dbReference>
<dbReference type="InterPro" id="IPR007815">
    <property type="entry name" value="Emycin_Estase"/>
</dbReference>
<dbReference type="Gene3D" id="3.40.1660.10">
    <property type="entry name" value="EreA-like (biosynthetic domain)"/>
    <property type="match status" value="2"/>
</dbReference>
<name>A0A3P3W3Q8_9FLAO</name>
<dbReference type="SUPFAM" id="SSF159501">
    <property type="entry name" value="EreA/ChaN-like"/>
    <property type="match status" value="1"/>
</dbReference>
<dbReference type="Pfam" id="PF05139">
    <property type="entry name" value="Erythro_esteras"/>
    <property type="match status" value="1"/>
</dbReference>
<sequence>MSKYINLTKHLQKLNYSKKATIIFCILLYLQCLNTNGQDFNPKILVLPESLSLKDFDFLKEELKNAQIVLLGEKTHFDGNVFEVKTEIIKYLHQELDYNTIAFESGVYDVFKAQQSISKGENVRTAFEKSLFPIWSRTKEFESFVTFFDRNKKNLKVIGFDNQITGDYGENELVKDLYHYCSQNQLSLKLKSEDLELLIESITNSGVFDEGDIAYEKYKSELNKLLKNIDKKPKEEIHFYWKQIIKNLLSMGEESYSPKETILSSFNTTSDDNFRDKQMADNLLSYLKSYPNEKIICWGANAHFVNDMASINDSVINKFVPMGSHIKRELQEKAYSLALISASDSIFLNKVWSETPIKKNSFEQFLKNQEKAHLFISSNQDEMKKIQLNRLFSPITFIESRLDQLHDGYLYFDQVRQSSIITNEENENKSISSEDKTTSNLNLENYNEVESKLVENAHNLEEVLIVSYSKKFSYSIINKAIQNINKNYPVDPFNATQHTNINVKVQNETTLDLNFITNQYDRGYNQIDRNSKRLKQVQWNFKGDYSPKNIREFWSLSYNNPLMYGPYFNIRKSKKFVFKIVETKIYNEKQVFVIDFSINRNHFTYTKRNIPSAYSGTLFINKDDYAIVKVIENWDFLENTETSKYEMNGWIDKYTKKEIDNERVETNFNKRNGLYFLTDSEIELTGKLYDKEQNIFALKVTIDSKWIDFNSKNPSKINYKDELNLFESIEFNKSFWDNYKLLN</sequence>
<dbReference type="GO" id="GO:0046677">
    <property type="term" value="P:response to antibiotic"/>
    <property type="evidence" value="ECO:0007669"/>
    <property type="project" value="InterPro"/>
</dbReference>
<gene>
    <name evidence="1" type="ORF">EG849_12430</name>
</gene>
<evidence type="ECO:0008006" key="3">
    <source>
        <dbReference type="Google" id="ProtNLM"/>
    </source>
</evidence>
<dbReference type="InterPro" id="IPR052036">
    <property type="entry name" value="Hydrolase/PRTase-associated"/>
</dbReference>
<protein>
    <recommendedName>
        <fullName evidence="3">Erythromycin esterase family protein</fullName>
    </recommendedName>
</protein>
<keyword evidence="2" id="KW-1185">Reference proteome</keyword>
<comment type="caution">
    <text evidence="1">The sequence shown here is derived from an EMBL/GenBank/DDBJ whole genome shotgun (WGS) entry which is preliminary data.</text>
</comment>
<dbReference type="Proteomes" id="UP000271937">
    <property type="component" value="Unassembled WGS sequence"/>
</dbReference>
<reference evidence="1 2" key="1">
    <citation type="submission" date="2018-11" db="EMBL/GenBank/DDBJ databases">
        <title>Flavobacterium sp. nov., YIM 102600 draft genome.</title>
        <authorList>
            <person name="Li G."/>
            <person name="Jiang Y."/>
        </authorList>
    </citation>
    <scope>NUCLEOTIDE SEQUENCE [LARGE SCALE GENOMIC DNA]</scope>
    <source>
        <strain evidence="1 2">YIM 102600</strain>
    </source>
</reference>
<dbReference type="AlphaFoldDB" id="A0A3P3W3Q8"/>
<evidence type="ECO:0000313" key="2">
    <source>
        <dbReference type="Proteomes" id="UP000271937"/>
    </source>
</evidence>
<organism evidence="1 2">
    <name type="scientific">Flavobacterium macacae</name>
    <dbReference type="NCBI Taxonomy" id="2488993"/>
    <lineage>
        <taxon>Bacteria</taxon>
        <taxon>Pseudomonadati</taxon>
        <taxon>Bacteroidota</taxon>
        <taxon>Flavobacteriia</taxon>
        <taxon>Flavobacteriales</taxon>
        <taxon>Flavobacteriaceae</taxon>
        <taxon>Flavobacterium</taxon>
    </lineage>
</organism>
<proteinExistence type="predicted"/>
<dbReference type="CDD" id="cd14728">
    <property type="entry name" value="Ere-like"/>
    <property type="match status" value="1"/>
</dbReference>
<evidence type="ECO:0000313" key="1">
    <source>
        <dbReference type="EMBL" id="RRJ89590.1"/>
    </source>
</evidence>
<accession>A0A3P3W3Q8</accession>
<dbReference type="EMBL" id="RQVR01000015">
    <property type="protein sequence ID" value="RRJ89590.1"/>
    <property type="molecule type" value="Genomic_DNA"/>
</dbReference>